<feature type="compositionally biased region" description="Basic residues" evidence="1">
    <location>
        <begin position="235"/>
        <end position="244"/>
    </location>
</feature>
<evidence type="ECO:0000313" key="3">
    <source>
        <dbReference type="Proteomes" id="UP000825935"/>
    </source>
</evidence>
<comment type="caution">
    <text evidence="2">The sequence shown here is derived from an EMBL/GenBank/DDBJ whole genome shotgun (WGS) entry which is preliminary data.</text>
</comment>
<gene>
    <name evidence="2" type="ORF">KP509_39G016900</name>
</gene>
<reference evidence="2" key="1">
    <citation type="submission" date="2021-08" db="EMBL/GenBank/DDBJ databases">
        <title>WGS assembly of Ceratopteris richardii.</title>
        <authorList>
            <person name="Marchant D.B."/>
            <person name="Chen G."/>
            <person name="Jenkins J."/>
            <person name="Shu S."/>
            <person name="Leebens-Mack J."/>
            <person name="Grimwood J."/>
            <person name="Schmutz J."/>
            <person name="Soltis P."/>
            <person name="Soltis D."/>
            <person name="Chen Z.-H."/>
        </authorList>
    </citation>
    <scope>NUCLEOTIDE SEQUENCE</scope>
    <source>
        <strain evidence="2">Whitten #5841</strain>
        <tissue evidence="2">Leaf</tissue>
    </source>
</reference>
<protein>
    <submittedName>
        <fullName evidence="2">Uncharacterized protein</fullName>
    </submittedName>
</protein>
<keyword evidence="3" id="KW-1185">Reference proteome</keyword>
<evidence type="ECO:0000313" key="2">
    <source>
        <dbReference type="EMBL" id="KAH7276663.1"/>
    </source>
</evidence>
<feature type="compositionally biased region" description="Polar residues" evidence="1">
    <location>
        <begin position="163"/>
        <end position="178"/>
    </location>
</feature>
<dbReference type="OrthoDB" id="1747509at2759"/>
<dbReference type="PANTHER" id="PTHR37724">
    <property type="entry name" value="OS02G0564300 PROTEIN"/>
    <property type="match status" value="1"/>
</dbReference>
<organism evidence="2 3">
    <name type="scientific">Ceratopteris richardii</name>
    <name type="common">Triangle waterfern</name>
    <dbReference type="NCBI Taxonomy" id="49495"/>
    <lineage>
        <taxon>Eukaryota</taxon>
        <taxon>Viridiplantae</taxon>
        <taxon>Streptophyta</taxon>
        <taxon>Embryophyta</taxon>
        <taxon>Tracheophyta</taxon>
        <taxon>Polypodiopsida</taxon>
        <taxon>Polypodiidae</taxon>
        <taxon>Polypodiales</taxon>
        <taxon>Pteridineae</taxon>
        <taxon>Pteridaceae</taxon>
        <taxon>Parkerioideae</taxon>
        <taxon>Ceratopteris</taxon>
    </lineage>
</organism>
<dbReference type="Proteomes" id="UP000825935">
    <property type="component" value="Chromosome 39"/>
</dbReference>
<accession>A0A8T2PZ66</accession>
<feature type="compositionally biased region" description="Polar residues" evidence="1">
    <location>
        <begin position="201"/>
        <end position="215"/>
    </location>
</feature>
<feature type="region of interest" description="Disordered" evidence="1">
    <location>
        <begin position="162"/>
        <end position="244"/>
    </location>
</feature>
<sequence length="244" mass="27820">MAELLSFSASLVCDNRAHSLFVPASFREVRVSASAPLQIALPFNRTGGFGSAPVHYMGGGPRTFPGGVTKWQWKRMQLKKSRQIEKARLMREKHIYEARRRAEMLAANPVLEMPWQRMSRIRPPSYVSSDEQITKLASRFQRREGEDLWTEKDGPETFEVLGNESSLVFSPPNLNSREGSPDTRESVRQRHNEQGNGLPPHNQSSQFVQPANSGSIPHLEPQIRPGSTPFPETHFRRRSMRPYR</sequence>
<evidence type="ECO:0000256" key="1">
    <source>
        <dbReference type="SAM" id="MobiDB-lite"/>
    </source>
</evidence>
<dbReference type="PANTHER" id="PTHR37724:SF1">
    <property type="entry name" value="OS02G0564300 PROTEIN"/>
    <property type="match status" value="1"/>
</dbReference>
<dbReference type="AlphaFoldDB" id="A0A8T2PZ66"/>
<name>A0A8T2PZ66_CERRI</name>
<feature type="compositionally biased region" description="Basic and acidic residues" evidence="1">
    <location>
        <begin position="179"/>
        <end position="193"/>
    </location>
</feature>
<proteinExistence type="predicted"/>
<dbReference type="EMBL" id="CM035444">
    <property type="protein sequence ID" value="KAH7276663.1"/>
    <property type="molecule type" value="Genomic_DNA"/>
</dbReference>